<gene>
    <name evidence="2" type="ORF">L21TH_1237</name>
</gene>
<dbReference type="SUPFAM" id="SSF56281">
    <property type="entry name" value="Metallo-hydrolase/oxidoreductase"/>
    <property type="match status" value="1"/>
</dbReference>
<evidence type="ECO:0000313" key="2">
    <source>
        <dbReference type="EMBL" id="EOD00711.1"/>
    </source>
</evidence>
<sequence length="244" mass="27713">MKLTVLGNNGPYPKAGGACSGYLVESSNTKILLDCGNGILARLQKICNIYDIDAIILSHLHSDHISDIMVLKYAIGINKVRKNLDLSIPLYTATDDQNIINKLNYNEAFKIEPIEDESKIRIKNLDIEFKRMKHPVEAYGIKINDGNKSFVYSGDTSYHDELIEFVKDADFFLCEAGILEKDKTEDSPHLSPKEAGDVAEKANVKRLVLTHFWPEYRLDKIMNEAKETYDGILELSEEMKTYYI</sequence>
<dbReference type="AlphaFoldDB" id="R1CPV7"/>
<dbReference type="RefSeq" id="WP_006311965.1">
    <property type="nucleotide sequence ID" value="NZ_ARZA01000128.1"/>
</dbReference>
<dbReference type="GO" id="GO:0042781">
    <property type="term" value="F:3'-tRNA processing endoribonuclease activity"/>
    <property type="evidence" value="ECO:0007669"/>
    <property type="project" value="TreeGrafter"/>
</dbReference>
<keyword evidence="3" id="KW-1185">Reference proteome</keyword>
<reference evidence="2 3" key="1">
    <citation type="journal article" date="2015" name="Geomicrobiol. J.">
        <title>Caldisalinibacter kiritimatiensis gen. nov., sp. nov., a moderately thermohalophilic thiosulfate-reducing bacterium from a hypersaline microbial mat.</title>
        <authorList>
            <person name="Ben Hania W."/>
            <person name="Joseph M."/>
            <person name="Fiebig A."/>
            <person name="Bunk B."/>
            <person name="Klenk H.-P."/>
            <person name="Fardeau M.-L."/>
            <person name="Spring S."/>
        </authorList>
    </citation>
    <scope>NUCLEOTIDE SEQUENCE [LARGE SCALE GENOMIC DNA]</scope>
    <source>
        <strain evidence="2 3">L21-TH-D2</strain>
    </source>
</reference>
<feature type="domain" description="Metallo-beta-lactamase" evidence="1">
    <location>
        <begin position="18"/>
        <end position="211"/>
    </location>
</feature>
<dbReference type="OrthoDB" id="9800940at2"/>
<dbReference type="EMBL" id="ARZA01000128">
    <property type="protein sequence ID" value="EOD00711.1"/>
    <property type="molecule type" value="Genomic_DNA"/>
</dbReference>
<dbReference type="STRING" id="1304284.L21TH_1237"/>
<dbReference type="InterPro" id="IPR001279">
    <property type="entry name" value="Metallo-B-lactamas"/>
</dbReference>
<dbReference type="Proteomes" id="UP000013378">
    <property type="component" value="Unassembled WGS sequence"/>
</dbReference>
<dbReference type="eggNOG" id="COG1234">
    <property type="taxonomic scope" value="Bacteria"/>
</dbReference>
<dbReference type="PANTHER" id="PTHR46018">
    <property type="entry name" value="ZINC PHOSPHODIESTERASE ELAC PROTEIN 1"/>
    <property type="match status" value="1"/>
</dbReference>
<protein>
    <submittedName>
        <fullName evidence="2">Beta-lactamase-like protein</fullName>
    </submittedName>
</protein>
<proteinExistence type="predicted"/>
<dbReference type="SMART" id="SM00849">
    <property type="entry name" value="Lactamase_B"/>
    <property type="match status" value="1"/>
</dbReference>
<evidence type="ECO:0000313" key="3">
    <source>
        <dbReference type="Proteomes" id="UP000013378"/>
    </source>
</evidence>
<dbReference type="CDD" id="cd07716">
    <property type="entry name" value="RNaseZ_short-form-like_MBL-fold"/>
    <property type="match status" value="1"/>
</dbReference>
<dbReference type="Pfam" id="PF12706">
    <property type="entry name" value="Lactamase_B_2"/>
    <property type="match status" value="1"/>
</dbReference>
<accession>R1CPV7</accession>
<name>R1CPV7_9FIRM</name>
<dbReference type="Gene3D" id="3.60.15.10">
    <property type="entry name" value="Ribonuclease Z/Hydroxyacylglutathione hydrolase-like"/>
    <property type="match status" value="1"/>
</dbReference>
<organism evidence="2 3">
    <name type="scientific">Caldisalinibacter kiritimatiensis</name>
    <dbReference type="NCBI Taxonomy" id="1304284"/>
    <lineage>
        <taxon>Bacteria</taxon>
        <taxon>Bacillati</taxon>
        <taxon>Bacillota</taxon>
        <taxon>Tissierellia</taxon>
        <taxon>Tissierellales</taxon>
        <taxon>Thermohalobacteraceae</taxon>
        <taxon>Caldisalinibacter</taxon>
    </lineage>
</organism>
<dbReference type="InterPro" id="IPR036866">
    <property type="entry name" value="RibonucZ/Hydroxyglut_hydro"/>
</dbReference>
<comment type="caution">
    <text evidence="2">The sequence shown here is derived from an EMBL/GenBank/DDBJ whole genome shotgun (WGS) entry which is preliminary data.</text>
</comment>
<evidence type="ECO:0000259" key="1">
    <source>
        <dbReference type="SMART" id="SM00849"/>
    </source>
</evidence>
<dbReference type="PANTHER" id="PTHR46018:SF4">
    <property type="entry name" value="METALLO-HYDROLASE YHFI-RELATED"/>
    <property type="match status" value="1"/>
</dbReference>